<evidence type="ECO:0000313" key="2">
    <source>
        <dbReference type="EMBL" id="PQM48116.1"/>
    </source>
</evidence>
<reference evidence="1" key="2">
    <citation type="submission" date="2018-01" db="EMBL/GenBank/DDBJ databases">
        <authorList>
            <person name="Gaut B.S."/>
            <person name="Morton B.R."/>
            <person name="Clegg M.T."/>
            <person name="Duvall M.R."/>
        </authorList>
    </citation>
    <scope>NUCLEOTIDE SEQUENCE</scope>
    <source>
        <strain evidence="1">ATCC BAA-2683</strain>
    </source>
</reference>
<gene>
    <name evidence="2" type="ORF">C1Y40_01669</name>
    <name evidence="1" type="ORF">C1Y40_05525</name>
</gene>
<sequence length="51" mass="5670">MTSVIDGSKNSVRYTPDSSNTMKLYSAISPSRNDQWVGNTLFSWRRTAADG</sequence>
<dbReference type="AlphaFoldDB" id="A0A2S8BCD7"/>
<organism evidence="1 3">
    <name type="scientific">Mycobacterium talmoniae</name>
    <dbReference type="NCBI Taxonomy" id="1858794"/>
    <lineage>
        <taxon>Bacteria</taxon>
        <taxon>Bacillati</taxon>
        <taxon>Actinomycetota</taxon>
        <taxon>Actinomycetes</taxon>
        <taxon>Mycobacteriales</taxon>
        <taxon>Mycobacteriaceae</taxon>
        <taxon>Mycobacterium</taxon>
    </lineage>
</organism>
<dbReference type="EMBL" id="PPEA01000851">
    <property type="protein sequence ID" value="PQM44318.1"/>
    <property type="molecule type" value="Genomic_DNA"/>
</dbReference>
<proteinExistence type="predicted"/>
<name>A0A2S8BCD7_9MYCO</name>
<comment type="caution">
    <text evidence="1">The sequence shown here is derived from an EMBL/GenBank/DDBJ whole genome shotgun (WGS) entry which is preliminary data.</text>
</comment>
<protein>
    <submittedName>
        <fullName evidence="1">Uncharacterized protein</fullName>
    </submittedName>
</protein>
<evidence type="ECO:0000313" key="1">
    <source>
        <dbReference type="EMBL" id="PQM44318.1"/>
    </source>
</evidence>
<dbReference type="Proteomes" id="UP000238296">
    <property type="component" value="Unassembled WGS sequence"/>
</dbReference>
<reference evidence="1 3" key="1">
    <citation type="journal article" date="2017" name="Int. J. Syst. Evol. Microbiol.">
        <title>Mycobacterium talmoniae sp. nov., a slowly growing mycobacterium isolated from human respiratory samples.</title>
        <authorList>
            <person name="Davidson R.M."/>
            <person name="DeGroote M.A."/>
            <person name="Marola J.L."/>
            <person name="Buss S."/>
            <person name="Jones V."/>
            <person name="McNeil M.R."/>
            <person name="Freifeld A.G."/>
            <person name="Elaine Epperson L."/>
            <person name="Hasan N.A."/>
            <person name="Jackson M."/>
            <person name="Iwen P.C."/>
            <person name="Salfinger M."/>
            <person name="Strong M."/>
        </authorList>
    </citation>
    <scope>NUCLEOTIDE SEQUENCE [LARGE SCALE GENOMIC DNA]</scope>
    <source>
        <strain evidence="1 3">ATCC BAA-2683</strain>
    </source>
</reference>
<evidence type="ECO:0000313" key="3">
    <source>
        <dbReference type="Proteomes" id="UP000238296"/>
    </source>
</evidence>
<dbReference type="EMBL" id="PPEA01000240">
    <property type="protein sequence ID" value="PQM48116.1"/>
    <property type="molecule type" value="Genomic_DNA"/>
</dbReference>
<accession>A0A2S8BCD7</accession>